<name>A0A3Q7YB04_CICAR</name>
<keyword evidence="3" id="KW-1185">Reference proteome</keyword>
<dbReference type="AlphaFoldDB" id="A0A3Q7YB04"/>
<reference evidence="3" key="1">
    <citation type="journal article" date="2013" name="Nat. Biotechnol.">
        <title>Draft genome sequence of chickpea (Cicer arietinum) provides a resource for trait improvement.</title>
        <authorList>
            <person name="Varshney R.K."/>
            <person name="Song C."/>
            <person name="Saxena R.K."/>
            <person name="Azam S."/>
            <person name="Yu S."/>
            <person name="Sharpe A.G."/>
            <person name="Cannon S."/>
            <person name="Baek J."/>
            <person name="Rosen B.D."/>
            <person name="Tar'an B."/>
            <person name="Millan T."/>
            <person name="Zhang X."/>
            <person name="Ramsay L.D."/>
            <person name="Iwata A."/>
            <person name="Wang Y."/>
            <person name="Nelson W."/>
            <person name="Farmer A.D."/>
            <person name="Gaur P.M."/>
            <person name="Soderlund C."/>
            <person name="Penmetsa R.V."/>
            <person name="Xu C."/>
            <person name="Bharti A.K."/>
            <person name="He W."/>
            <person name="Winter P."/>
            <person name="Zhao S."/>
            <person name="Hane J.K."/>
            <person name="Carrasquilla-Garcia N."/>
            <person name="Condie J.A."/>
            <person name="Upadhyaya H.D."/>
            <person name="Luo M.C."/>
            <person name="Thudi M."/>
            <person name="Gowda C.L."/>
            <person name="Singh N.P."/>
            <person name="Lichtenzveig J."/>
            <person name="Gali K.K."/>
            <person name="Rubio J."/>
            <person name="Nadarajan N."/>
            <person name="Dolezel J."/>
            <person name="Bansal K.C."/>
            <person name="Xu X."/>
            <person name="Edwards D."/>
            <person name="Zhang G."/>
            <person name="Kahl G."/>
            <person name="Gil J."/>
            <person name="Singh K.B."/>
            <person name="Datta S.K."/>
            <person name="Jackson S.A."/>
            <person name="Wang J."/>
            <person name="Cook D.R."/>
        </authorList>
    </citation>
    <scope>NUCLEOTIDE SEQUENCE [LARGE SCALE GENOMIC DNA]</scope>
    <source>
        <strain evidence="3">cv. CDC Frontier</strain>
    </source>
</reference>
<reference evidence="4" key="2">
    <citation type="submission" date="2025-08" db="UniProtKB">
        <authorList>
            <consortium name="RefSeq"/>
        </authorList>
    </citation>
    <scope>IDENTIFICATION</scope>
    <source>
        <tissue evidence="4">Etiolated seedlings</tissue>
    </source>
</reference>
<organism evidence="3 4">
    <name type="scientific">Cicer arietinum</name>
    <name type="common">Chickpea</name>
    <name type="synonym">Garbanzo</name>
    <dbReference type="NCBI Taxonomy" id="3827"/>
    <lineage>
        <taxon>Eukaryota</taxon>
        <taxon>Viridiplantae</taxon>
        <taxon>Streptophyta</taxon>
        <taxon>Embryophyta</taxon>
        <taxon>Tracheophyta</taxon>
        <taxon>Spermatophyta</taxon>
        <taxon>Magnoliopsida</taxon>
        <taxon>eudicotyledons</taxon>
        <taxon>Gunneridae</taxon>
        <taxon>Pentapetalae</taxon>
        <taxon>rosids</taxon>
        <taxon>fabids</taxon>
        <taxon>Fabales</taxon>
        <taxon>Fabaceae</taxon>
        <taxon>Papilionoideae</taxon>
        <taxon>50 kb inversion clade</taxon>
        <taxon>NPAAA clade</taxon>
        <taxon>Hologalegina</taxon>
        <taxon>IRL clade</taxon>
        <taxon>Cicereae</taxon>
        <taxon>Cicer</taxon>
    </lineage>
</organism>
<evidence type="ECO:0000256" key="1">
    <source>
        <dbReference type="SAM" id="MobiDB-lite"/>
    </source>
</evidence>
<feature type="region of interest" description="Disordered" evidence="1">
    <location>
        <begin position="256"/>
        <end position="278"/>
    </location>
</feature>
<protein>
    <submittedName>
        <fullName evidence="4">Uncharacterized protein LOC113786553</fullName>
    </submittedName>
</protein>
<sequence>MRVRLPVRTRLPSRARLRLRLPVRVLVLILLLVRMWSRARLGLRLPVRVLVLILLLVRMWVKVLVMEGCQGVVDPHPPPLEEDDEEYEFGEGAGADIAAGEDVGESDGRVPRGGQWARVERVQRNRIPVHRLSSPYFCRGRTIRRPQGHSQIPLEVVDPHPPPPQEDDEEYEFGEATGEATGEAEAHEAPAVVVEPAGEGAGADIAAGEDVGESDGRVPRGGQWARVERVQRNRIPVHRLSSPYFCRGRTIRRPQGHSQIPLEVVDPHPPPPQEDDEEYEFGEATGEAEAHEAPIVVEPACEGVGADIAAGENVGEAEAHEAPVVVVEPAGEGAGAYCCC</sequence>
<dbReference type="RefSeq" id="XP_027190137.1">
    <property type="nucleotide sequence ID" value="XM_027334336.1"/>
</dbReference>
<keyword evidence="2" id="KW-1133">Transmembrane helix</keyword>
<evidence type="ECO:0000256" key="2">
    <source>
        <dbReference type="SAM" id="Phobius"/>
    </source>
</evidence>
<proteinExistence type="predicted"/>
<accession>A0A3Q7YB04</accession>
<dbReference type="Proteomes" id="UP000087171">
    <property type="component" value="Chromosome Ca5"/>
</dbReference>
<keyword evidence="2" id="KW-0812">Transmembrane</keyword>
<evidence type="ECO:0000313" key="4">
    <source>
        <dbReference type="RefSeq" id="XP_027190137.1"/>
    </source>
</evidence>
<evidence type="ECO:0000313" key="3">
    <source>
        <dbReference type="Proteomes" id="UP000087171"/>
    </source>
</evidence>
<feature type="transmembrane region" description="Helical" evidence="2">
    <location>
        <begin position="21"/>
        <end position="37"/>
    </location>
</feature>
<keyword evidence="2" id="KW-0472">Membrane</keyword>
<gene>
    <name evidence="4" type="primary">LOC113786553</name>
</gene>